<protein>
    <recommendedName>
        <fullName evidence="3">Ig-like domain-containing protein</fullName>
    </recommendedName>
</protein>
<gene>
    <name evidence="4" type="primary">LOC107378346</name>
</gene>
<feature type="region of interest" description="Disordered" evidence="1">
    <location>
        <begin position="779"/>
        <end position="805"/>
    </location>
</feature>
<dbReference type="InterPro" id="IPR013783">
    <property type="entry name" value="Ig-like_fold"/>
</dbReference>
<feature type="domain" description="Ig-like" evidence="3">
    <location>
        <begin position="651"/>
        <end position="732"/>
    </location>
</feature>
<evidence type="ECO:0000259" key="3">
    <source>
        <dbReference type="PROSITE" id="PS50835"/>
    </source>
</evidence>
<accession>A0A8C6KY14</accession>
<keyword evidence="2" id="KW-0812">Transmembrane</keyword>
<dbReference type="PANTHER" id="PTHR13771:SF9">
    <property type="entry name" value="INTERCELLULAR ADHESION MOLECULE 5"/>
    <property type="match status" value="1"/>
</dbReference>
<dbReference type="InterPro" id="IPR047012">
    <property type="entry name" value="ICAM_VCAM"/>
</dbReference>
<reference evidence="4" key="2">
    <citation type="submission" date="2025-08" db="UniProtKB">
        <authorList>
            <consortium name="Ensembl"/>
        </authorList>
    </citation>
    <scope>IDENTIFICATION</scope>
</reference>
<evidence type="ECO:0000313" key="4">
    <source>
        <dbReference type="Ensembl" id="ENSNFUP00015012234.1"/>
    </source>
</evidence>
<dbReference type="PANTHER" id="PTHR13771">
    <property type="entry name" value="INTERCELLULAR ADHESION MOLECULE"/>
    <property type="match status" value="1"/>
</dbReference>
<dbReference type="Proteomes" id="UP000694548">
    <property type="component" value="Chromosome sgr05"/>
</dbReference>
<keyword evidence="2" id="KW-1133">Transmembrane helix</keyword>
<evidence type="ECO:0000256" key="2">
    <source>
        <dbReference type="SAM" id="Phobius"/>
    </source>
</evidence>
<keyword evidence="2" id="KW-0472">Membrane</keyword>
<reference evidence="4" key="3">
    <citation type="submission" date="2025-09" db="UniProtKB">
        <authorList>
            <consortium name="Ensembl"/>
        </authorList>
    </citation>
    <scope>IDENTIFICATION</scope>
</reference>
<dbReference type="GO" id="GO:0005178">
    <property type="term" value="F:integrin binding"/>
    <property type="evidence" value="ECO:0007669"/>
    <property type="project" value="InterPro"/>
</dbReference>
<feature type="domain" description="Ig-like" evidence="3">
    <location>
        <begin position="220"/>
        <end position="282"/>
    </location>
</feature>
<dbReference type="InterPro" id="IPR003598">
    <property type="entry name" value="Ig_sub2"/>
</dbReference>
<sequence length="805" mass="89874">MHNFIVHLTGLHISRGQQSASWHWYSISTDAGNTCPLSLNPLIVVDPPVVEFGDHVYVNCSTEEEFEEITLMLGNTQTKNEEFDNVAFSFAKMTDWDMKSECKIKLNNSFECSKELDIILYQTKTLGEETNYKLQCYVCDVAPAQNLTVRWYRSDEILDVQVYSETTKTPVNTSSMLVVNVTRDENAVEVRCEAQLELGPHGPQHPVVSQTLNLSALYAPEFRTNQSRHIIVNEGEDVSLTCEADGIPPPKYQWTINGIDALETSDTLKIINVNKSATYSCTDDLILFHSTCWVMCFCLFCFIEIPEVLFSIISTDVQGIVSRYLLQCVVVGATPAENILVKWYKNDVIIKSVHEPARTPVNTSSMLVVNVTRDENAVEVRCEAQLELGPHGPQHPVVSQTLNLSALCESTSCLFTVFCCSITVTPPEVVVKFGDPVAINCSTAATTTFRMGWEYSAGKATVNNSYAFWKIDKLEDWTLQPICYVYPDIGKTPDLVSVSALEDGPMEAGSTYRLKCDIYNVAPAHNLSVKWYRDNTTLYTDHITTYDVTPRNVTSSLTITPLRSDHRSLFRCKAELHLGPRGPELPPTAASAPFVATVLCKCPQQRSMLKINSVYSICFVKSMGLNANHLKSNKLLKFCQNNYYHFSIDAPEFKEGNISKELTPDRDVTFDCSAEGNPDPEIKWIYKPAHNLKETTEGRQKIITVTAATSTNAGFYICVATNKVGNVTRTVTLVMRGMNTHSADVFVYWLPILLLVIILLVGLYCLCHRRKKKGEYSFVSDSDKSSIPMTGSAAGKSQEGNQNNL</sequence>
<dbReference type="Pfam" id="PF13927">
    <property type="entry name" value="Ig_3"/>
    <property type="match status" value="1"/>
</dbReference>
<feature type="transmembrane region" description="Helical" evidence="2">
    <location>
        <begin position="746"/>
        <end position="767"/>
    </location>
</feature>
<proteinExistence type="predicted"/>
<dbReference type="InterPro" id="IPR013098">
    <property type="entry name" value="Ig_I-set"/>
</dbReference>
<feature type="domain" description="Ig-like" evidence="3">
    <location>
        <begin position="493"/>
        <end position="575"/>
    </location>
</feature>
<keyword evidence="5" id="KW-1185">Reference proteome</keyword>
<name>A0A8C6KY14_NOTFU</name>
<evidence type="ECO:0000256" key="1">
    <source>
        <dbReference type="SAM" id="MobiDB-lite"/>
    </source>
</evidence>
<dbReference type="InterPro" id="IPR036179">
    <property type="entry name" value="Ig-like_dom_sf"/>
</dbReference>
<dbReference type="InterPro" id="IPR003599">
    <property type="entry name" value="Ig_sub"/>
</dbReference>
<dbReference type="InterPro" id="IPR007110">
    <property type="entry name" value="Ig-like_dom"/>
</dbReference>
<evidence type="ECO:0000313" key="5">
    <source>
        <dbReference type="Proteomes" id="UP000694548"/>
    </source>
</evidence>
<feature type="domain" description="Ig-like" evidence="3">
    <location>
        <begin position="127"/>
        <end position="215"/>
    </location>
</feature>
<dbReference type="Gene3D" id="2.60.40.10">
    <property type="entry name" value="Immunoglobulins"/>
    <property type="match status" value="7"/>
</dbReference>
<feature type="domain" description="Ig-like" evidence="3">
    <location>
        <begin position="306"/>
        <end position="405"/>
    </location>
</feature>
<dbReference type="AlphaFoldDB" id="A0A8C6KY14"/>
<dbReference type="GeneTree" id="ENSGT00940000159005"/>
<dbReference type="SMART" id="SM00409">
    <property type="entry name" value="IG"/>
    <property type="match status" value="3"/>
</dbReference>
<dbReference type="SUPFAM" id="SSF48726">
    <property type="entry name" value="Immunoglobulin"/>
    <property type="match status" value="5"/>
</dbReference>
<dbReference type="GO" id="GO:0007155">
    <property type="term" value="P:cell adhesion"/>
    <property type="evidence" value="ECO:0007669"/>
    <property type="project" value="InterPro"/>
</dbReference>
<dbReference type="Pfam" id="PF07679">
    <property type="entry name" value="I-set"/>
    <property type="match status" value="1"/>
</dbReference>
<reference evidence="4" key="1">
    <citation type="submission" date="2014-08" db="EMBL/GenBank/DDBJ databases">
        <authorList>
            <person name="Senf B."/>
            <person name="Petzold A."/>
            <person name="Downie B.R."/>
            <person name="Koch P."/>
            <person name="Platzer M."/>
        </authorList>
    </citation>
    <scope>NUCLEOTIDE SEQUENCE [LARGE SCALE GENOMIC DNA]</scope>
    <source>
        <strain evidence="4">GRZ</strain>
    </source>
</reference>
<dbReference type="PROSITE" id="PS50835">
    <property type="entry name" value="IG_LIKE"/>
    <property type="match status" value="5"/>
</dbReference>
<organism evidence="4 5">
    <name type="scientific">Nothobranchius furzeri</name>
    <name type="common">Turquoise killifish</name>
    <dbReference type="NCBI Taxonomy" id="105023"/>
    <lineage>
        <taxon>Eukaryota</taxon>
        <taxon>Metazoa</taxon>
        <taxon>Chordata</taxon>
        <taxon>Craniata</taxon>
        <taxon>Vertebrata</taxon>
        <taxon>Euteleostomi</taxon>
        <taxon>Actinopterygii</taxon>
        <taxon>Neopterygii</taxon>
        <taxon>Teleostei</taxon>
        <taxon>Neoteleostei</taxon>
        <taxon>Acanthomorphata</taxon>
        <taxon>Ovalentaria</taxon>
        <taxon>Atherinomorphae</taxon>
        <taxon>Cyprinodontiformes</taxon>
        <taxon>Nothobranchiidae</taxon>
        <taxon>Nothobranchius</taxon>
    </lineage>
</organism>
<dbReference type="SMART" id="SM00408">
    <property type="entry name" value="IGc2"/>
    <property type="match status" value="3"/>
</dbReference>
<dbReference type="Ensembl" id="ENSNFUT00015012849.1">
    <property type="protein sequence ID" value="ENSNFUP00015012234.1"/>
    <property type="gene ID" value="ENSNFUG00015006007.1"/>
</dbReference>